<name>A0AA36EEF3_LACSI</name>
<protein>
    <submittedName>
        <fullName evidence="2">Uncharacterized protein</fullName>
    </submittedName>
</protein>
<accession>A0AA36EEF3</accession>
<evidence type="ECO:0000256" key="1">
    <source>
        <dbReference type="SAM" id="MobiDB-lite"/>
    </source>
</evidence>
<dbReference type="AlphaFoldDB" id="A0AA36EEF3"/>
<feature type="compositionally biased region" description="Low complexity" evidence="1">
    <location>
        <begin position="116"/>
        <end position="131"/>
    </location>
</feature>
<keyword evidence="3" id="KW-1185">Reference proteome</keyword>
<dbReference type="EMBL" id="OX465082">
    <property type="protein sequence ID" value="CAI9290650.1"/>
    <property type="molecule type" value="Genomic_DNA"/>
</dbReference>
<reference evidence="2" key="1">
    <citation type="submission" date="2023-04" db="EMBL/GenBank/DDBJ databases">
        <authorList>
            <person name="Vijverberg K."/>
            <person name="Xiong W."/>
            <person name="Schranz E."/>
        </authorList>
    </citation>
    <scope>NUCLEOTIDE SEQUENCE</scope>
</reference>
<organism evidence="2 3">
    <name type="scientific">Lactuca saligna</name>
    <name type="common">Willowleaf lettuce</name>
    <dbReference type="NCBI Taxonomy" id="75948"/>
    <lineage>
        <taxon>Eukaryota</taxon>
        <taxon>Viridiplantae</taxon>
        <taxon>Streptophyta</taxon>
        <taxon>Embryophyta</taxon>
        <taxon>Tracheophyta</taxon>
        <taxon>Spermatophyta</taxon>
        <taxon>Magnoliopsida</taxon>
        <taxon>eudicotyledons</taxon>
        <taxon>Gunneridae</taxon>
        <taxon>Pentapetalae</taxon>
        <taxon>asterids</taxon>
        <taxon>campanulids</taxon>
        <taxon>Asterales</taxon>
        <taxon>Asteraceae</taxon>
        <taxon>Cichorioideae</taxon>
        <taxon>Cichorieae</taxon>
        <taxon>Lactucinae</taxon>
        <taxon>Lactuca</taxon>
    </lineage>
</organism>
<evidence type="ECO:0000313" key="3">
    <source>
        <dbReference type="Proteomes" id="UP001177003"/>
    </source>
</evidence>
<feature type="region of interest" description="Disordered" evidence="1">
    <location>
        <begin position="111"/>
        <end position="178"/>
    </location>
</feature>
<proteinExistence type="predicted"/>
<dbReference type="Proteomes" id="UP001177003">
    <property type="component" value="Chromosome 6"/>
</dbReference>
<feature type="compositionally biased region" description="Polar residues" evidence="1">
    <location>
        <begin position="148"/>
        <end position="166"/>
    </location>
</feature>
<evidence type="ECO:0000313" key="2">
    <source>
        <dbReference type="EMBL" id="CAI9290650.1"/>
    </source>
</evidence>
<gene>
    <name evidence="2" type="ORF">LSALG_LOCUS29836</name>
</gene>
<sequence>MVNVLLLKMFQPPFEMENGHNMINMSTMNDMQMIPFDENDPEVIARRIKNRERQRRYRARKRQEADMKRASYIISQPSQPPVPETLVNNTPMEIVTRVYSQRNWKKDARRAHLLKQQQQHQQQQQQQQEQQNVSSSTSTKESIDLRNLGNQSNFVDTRELSSTPSGRNWKAEARNKRK</sequence>
<feature type="compositionally biased region" description="Basic and acidic residues" evidence="1">
    <location>
        <begin position="169"/>
        <end position="178"/>
    </location>
</feature>